<evidence type="ECO:0000313" key="1">
    <source>
        <dbReference type="EMBL" id="RMB12285.1"/>
    </source>
</evidence>
<proteinExistence type="predicted"/>
<evidence type="ECO:0000313" key="2">
    <source>
        <dbReference type="Proteomes" id="UP000271227"/>
    </source>
</evidence>
<gene>
    <name evidence="1" type="ORF">BXY39_0778</name>
</gene>
<dbReference type="AlphaFoldDB" id="A0A3M0CTK1"/>
<dbReference type="Proteomes" id="UP000271227">
    <property type="component" value="Unassembled WGS sequence"/>
</dbReference>
<organism evidence="1 2">
    <name type="scientific">Eilatimonas milleporae</name>
    <dbReference type="NCBI Taxonomy" id="911205"/>
    <lineage>
        <taxon>Bacteria</taxon>
        <taxon>Pseudomonadati</taxon>
        <taxon>Pseudomonadota</taxon>
        <taxon>Alphaproteobacteria</taxon>
        <taxon>Kordiimonadales</taxon>
        <taxon>Kordiimonadaceae</taxon>
        <taxon>Eilatimonas</taxon>
    </lineage>
</organism>
<protein>
    <submittedName>
        <fullName evidence="1">Uncharacterized protein</fullName>
    </submittedName>
</protein>
<dbReference type="EMBL" id="REFR01000009">
    <property type="protein sequence ID" value="RMB12285.1"/>
    <property type="molecule type" value="Genomic_DNA"/>
</dbReference>
<comment type="caution">
    <text evidence="1">The sequence shown here is derived from an EMBL/GenBank/DDBJ whole genome shotgun (WGS) entry which is preliminary data.</text>
</comment>
<reference evidence="1 2" key="1">
    <citation type="submission" date="2018-10" db="EMBL/GenBank/DDBJ databases">
        <title>Genomic Encyclopedia of Archaeal and Bacterial Type Strains, Phase II (KMG-II): from individual species to whole genera.</title>
        <authorList>
            <person name="Goeker M."/>
        </authorList>
    </citation>
    <scope>NUCLEOTIDE SEQUENCE [LARGE SCALE GENOMIC DNA]</scope>
    <source>
        <strain evidence="1 2">DSM 25217</strain>
    </source>
</reference>
<sequence>MFAKTLRPAPTLKFSELKCIVLAFIALHTLMPASARASDYFFRPVEYAAIGTWVPDLKFVLFNPSRAPILLRLSAARAGSEAGVLPAGGRSDTHVALKALPAQIFLMPGQRKTVSLDYRPRYAGDYGETGFVLTVEQQPVLYTGDGVSHDQPAMTVRNYTADITVRTTPDQPLMMAENIK</sequence>
<accession>A0A3M0CTK1</accession>
<name>A0A3M0CTK1_9PROT</name>
<dbReference type="InParanoid" id="A0A3M0CTK1"/>
<dbReference type="RefSeq" id="WP_121937471.1">
    <property type="nucleotide sequence ID" value="NZ_REFR01000009.1"/>
</dbReference>
<keyword evidence="2" id="KW-1185">Reference proteome</keyword>